<dbReference type="RefSeq" id="WP_016172838.1">
    <property type="nucleotide sequence ID" value="NZ_ASWK01000001.1"/>
</dbReference>
<reference evidence="2 3" key="1">
    <citation type="submission" date="2013-03" db="EMBL/GenBank/DDBJ databases">
        <title>The Genome Sequence of Enterococcus dispar ATCC_51266 (Illumina only assembly).</title>
        <authorList>
            <consortium name="The Broad Institute Genomics Platform"/>
            <consortium name="The Broad Institute Genome Sequencing Center for Infectious Disease"/>
            <person name="Earl A."/>
            <person name="Russ C."/>
            <person name="Gilmore M."/>
            <person name="Surin D."/>
            <person name="Walker B."/>
            <person name="Young S."/>
            <person name="Zeng Q."/>
            <person name="Gargeya S."/>
            <person name="Fitzgerald M."/>
            <person name="Haas B."/>
            <person name="Abouelleil A."/>
            <person name="Allen A.W."/>
            <person name="Alvarado L."/>
            <person name="Arachchi H.M."/>
            <person name="Berlin A.M."/>
            <person name="Chapman S.B."/>
            <person name="Gainer-Dewar J."/>
            <person name="Goldberg J."/>
            <person name="Griggs A."/>
            <person name="Gujja S."/>
            <person name="Hansen M."/>
            <person name="Howarth C."/>
            <person name="Imamovic A."/>
            <person name="Ireland A."/>
            <person name="Larimer J."/>
            <person name="McCowan C."/>
            <person name="Murphy C."/>
            <person name="Pearson M."/>
            <person name="Poon T.W."/>
            <person name="Priest M."/>
            <person name="Roberts A."/>
            <person name="Saif S."/>
            <person name="Shea T."/>
            <person name="Sisk P."/>
            <person name="Sykes S."/>
            <person name="Wortman J."/>
            <person name="Nusbaum C."/>
            <person name="Birren B."/>
        </authorList>
    </citation>
    <scope>NUCLEOTIDE SEQUENCE [LARGE SCALE GENOMIC DNA]</scope>
    <source>
        <strain evidence="2 3">ATCC 51266</strain>
    </source>
</reference>
<dbReference type="HOGENOM" id="CLU_091968_1_0_9"/>
<dbReference type="PANTHER" id="PTHR43460">
    <property type="entry name" value="METHYLTRANSFERASE"/>
    <property type="match status" value="1"/>
</dbReference>
<proteinExistence type="predicted"/>
<dbReference type="InterPro" id="IPR029063">
    <property type="entry name" value="SAM-dependent_MTases_sf"/>
</dbReference>
<dbReference type="AlphaFoldDB" id="S0K808"/>
<gene>
    <name evidence="2" type="ORF">OMK_01672</name>
</gene>
<comment type="caution">
    <text evidence="2">The sequence shown here is derived from an EMBL/GenBank/DDBJ whole genome shotgun (WGS) entry which is preliminary data.</text>
</comment>
<dbReference type="CDD" id="cd02440">
    <property type="entry name" value="AdoMet_MTases"/>
    <property type="match status" value="1"/>
</dbReference>
<organism evidence="2 3">
    <name type="scientific">Enterococcus dispar ATCC 51266</name>
    <dbReference type="NCBI Taxonomy" id="1139219"/>
    <lineage>
        <taxon>Bacteria</taxon>
        <taxon>Bacillati</taxon>
        <taxon>Bacillota</taxon>
        <taxon>Bacilli</taxon>
        <taxon>Lactobacillales</taxon>
        <taxon>Enterococcaceae</taxon>
        <taxon>Enterococcus</taxon>
    </lineage>
</organism>
<dbReference type="Proteomes" id="UP000014127">
    <property type="component" value="Unassembled WGS sequence"/>
</dbReference>
<dbReference type="GO" id="GO:0008757">
    <property type="term" value="F:S-adenosylmethionine-dependent methyltransferase activity"/>
    <property type="evidence" value="ECO:0007669"/>
    <property type="project" value="InterPro"/>
</dbReference>
<evidence type="ECO:0000259" key="1">
    <source>
        <dbReference type="Pfam" id="PF08241"/>
    </source>
</evidence>
<dbReference type="InterPro" id="IPR013216">
    <property type="entry name" value="Methyltransf_11"/>
</dbReference>
<evidence type="ECO:0000313" key="3">
    <source>
        <dbReference type="Proteomes" id="UP000014127"/>
    </source>
</evidence>
<dbReference type="PANTHER" id="PTHR43460:SF1">
    <property type="entry name" value="METHYLTRANSFERASE TYPE 11 DOMAIN-CONTAINING PROTEIN"/>
    <property type="match status" value="1"/>
</dbReference>
<feature type="domain" description="Methyltransferase type 11" evidence="1">
    <location>
        <begin position="56"/>
        <end position="142"/>
    </location>
</feature>
<evidence type="ECO:0000313" key="2">
    <source>
        <dbReference type="EMBL" id="EOT40757.1"/>
    </source>
</evidence>
<name>S0K808_9ENTE</name>
<dbReference type="InterPro" id="IPR052939">
    <property type="entry name" value="23S_rRNA_MeTrnsfrase_RlmA"/>
</dbReference>
<protein>
    <recommendedName>
        <fullName evidence="1">Methyltransferase type 11 domain-containing protein</fullName>
    </recommendedName>
</protein>
<dbReference type="STRING" id="44009.RV01_GL000995"/>
<accession>S0K808</accession>
<sequence>MNIALLKKQWLQSEANQKKFSGWDFSYLENKYFCEVPDWDYRKIVLKYLKKDMQLLDMGTGGGELLATFGHPYEKTAVTEGYEKNYRLLLERLRPRGVNVQFVNEQDELNFPENAFDIVINSHESFDISEVKRVLKPGGIFISQQVGDFNGVNLASRVFPDYKKETFDFHLALVTKALKNYDFEILYQNEAYLKQEFYDMDGLIYYLRTIPWEFPDFSVVNNFAELLDLHQELLRRESIFNLQHRFVFICQNVK</sequence>
<dbReference type="Pfam" id="PF08241">
    <property type="entry name" value="Methyltransf_11"/>
    <property type="match status" value="1"/>
</dbReference>
<dbReference type="SUPFAM" id="SSF53335">
    <property type="entry name" value="S-adenosyl-L-methionine-dependent methyltransferases"/>
    <property type="match status" value="1"/>
</dbReference>
<dbReference type="EMBL" id="AHYR01000006">
    <property type="protein sequence ID" value="EOT40757.1"/>
    <property type="molecule type" value="Genomic_DNA"/>
</dbReference>
<dbReference type="eggNOG" id="COG2226">
    <property type="taxonomic scope" value="Bacteria"/>
</dbReference>
<dbReference type="OrthoDB" id="9795864at2"/>
<dbReference type="Gene3D" id="3.40.50.150">
    <property type="entry name" value="Vaccinia Virus protein VP39"/>
    <property type="match status" value="1"/>
</dbReference>
<dbReference type="PATRIC" id="fig|1139219.3.peg.1632"/>
<keyword evidence="3" id="KW-1185">Reference proteome</keyword>